<dbReference type="STRING" id="1434232.MAIT1_01177"/>
<comment type="catalytic activity">
    <reaction evidence="1">
        <text>ATP + protein L-histidine = ADP + protein N-phospho-L-histidine.</text>
        <dbReference type="EC" id="2.7.13.3"/>
    </reaction>
</comment>
<dbReference type="Gene3D" id="3.30.450.20">
    <property type="entry name" value="PAS domain"/>
    <property type="match status" value="1"/>
</dbReference>
<dbReference type="RefSeq" id="WP_158089331.1">
    <property type="nucleotide sequence ID" value="NZ_LVJN01000016.1"/>
</dbReference>
<keyword evidence="6 11" id="KW-0418">Kinase</keyword>
<evidence type="ECO:0000256" key="3">
    <source>
        <dbReference type="ARBA" id="ARBA00022553"/>
    </source>
</evidence>
<dbReference type="Pfam" id="PF02518">
    <property type="entry name" value="HATPase_c"/>
    <property type="match status" value="1"/>
</dbReference>
<evidence type="ECO:0000313" key="12">
    <source>
        <dbReference type="Proteomes" id="UP000194003"/>
    </source>
</evidence>
<keyword evidence="12" id="KW-1185">Reference proteome</keyword>
<evidence type="ECO:0000259" key="10">
    <source>
        <dbReference type="PROSITE" id="PS50112"/>
    </source>
</evidence>
<dbReference type="GO" id="GO:0000155">
    <property type="term" value="F:phosphorelay sensor kinase activity"/>
    <property type="evidence" value="ECO:0007669"/>
    <property type="project" value="InterPro"/>
</dbReference>
<dbReference type="InterPro" id="IPR004358">
    <property type="entry name" value="Sig_transdc_His_kin-like_C"/>
</dbReference>
<keyword evidence="5" id="KW-0547">Nucleotide-binding</keyword>
<dbReference type="SMART" id="SM00091">
    <property type="entry name" value="PAS"/>
    <property type="match status" value="1"/>
</dbReference>
<evidence type="ECO:0000313" key="11">
    <source>
        <dbReference type="EMBL" id="OSM06199.1"/>
    </source>
</evidence>
<organism evidence="11 12">
    <name type="scientific">Magnetofaba australis IT-1</name>
    <dbReference type="NCBI Taxonomy" id="1434232"/>
    <lineage>
        <taxon>Bacteria</taxon>
        <taxon>Pseudomonadati</taxon>
        <taxon>Pseudomonadota</taxon>
        <taxon>Magnetococcia</taxon>
        <taxon>Magnetococcales</taxon>
        <taxon>Magnetococcaceae</taxon>
        <taxon>Magnetofaba</taxon>
    </lineage>
</organism>
<dbReference type="PANTHER" id="PTHR43065:SF10">
    <property type="entry name" value="PEROXIDE STRESS-ACTIVATED HISTIDINE KINASE MAK3"/>
    <property type="match status" value="1"/>
</dbReference>
<evidence type="ECO:0000256" key="4">
    <source>
        <dbReference type="ARBA" id="ARBA00022679"/>
    </source>
</evidence>
<evidence type="ECO:0000256" key="7">
    <source>
        <dbReference type="ARBA" id="ARBA00022840"/>
    </source>
</evidence>
<dbReference type="InterPro" id="IPR036890">
    <property type="entry name" value="HATPase_C_sf"/>
</dbReference>
<dbReference type="InterPro" id="IPR003594">
    <property type="entry name" value="HATPase_dom"/>
</dbReference>
<dbReference type="Gene3D" id="3.30.565.10">
    <property type="entry name" value="Histidine kinase-like ATPase, C-terminal domain"/>
    <property type="match status" value="1"/>
</dbReference>
<dbReference type="InterPro" id="IPR036097">
    <property type="entry name" value="HisK_dim/P_sf"/>
</dbReference>
<comment type="caution">
    <text evidence="11">The sequence shown here is derived from an EMBL/GenBank/DDBJ whole genome shotgun (WGS) entry which is preliminary data.</text>
</comment>
<keyword evidence="8" id="KW-0902">Two-component regulatory system</keyword>
<evidence type="ECO:0000256" key="8">
    <source>
        <dbReference type="ARBA" id="ARBA00023012"/>
    </source>
</evidence>
<evidence type="ECO:0000256" key="5">
    <source>
        <dbReference type="ARBA" id="ARBA00022741"/>
    </source>
</evidence>
<dbReference type="PROSITE" id="PS50112">
    <property type="entry name" value="PAS"/>
    <property type="match status" value="1"/>
</dbReference>
<dbReference type="SUPFAM" id="SSF47384">
    <property type="entry name" value="Homodimeric domain of signal transducing histidine kinase"/>
    <property type="match status" value="1"/>
</dbReference>
<reference evidence="11 12" key="1">
    <citation type="journal article" date="2016" name="BMC Genomics">
        <title>Combined genomic and structural analyses of a cultured magnetotactic bacterium reveals its niche adaptation to a dynamic environment.</title>
        <authorList>
            <person name="Araujo A.C."/>
            <person name="Morillo V."/>
            <person name="Cypriano J."/>
            <person name="Teixeira L.C."/>
            <person name="Leao P."/>
            <person name="Lyra S."/>
            <person name="Almeida L.G."/>
            <person name="Bazylinski D.A."/>
            <person name="Vasconcellos A.T."/>
            <person name="Abreu F."/>
            <person name="Lins U."/>
        </authorList>
    </citation>
    <scope>NUCLEOTIDE SEQUENCE [LARGE SCALE GENOMIC DNA]</scope>
    <source>
        <strain evidence="11 12">IT-1</strain>
    </source>
</reference>
<dbReference type="PANTHER" id="PTHR43065">
    <property type="entry name" value="SENSOR HISTIDINE KINASE"/>
    <property type="match status" value="1"/>
</dbReference>
<dbReference type="SMART" id="SM00388">
    <property type="entry name" value="HisKA"/>
    <property type="match status" value="1"/>
</dbReference>
<dbReference type="InterPro" id="IPR013656">
    <property type="entry name" value="PAS_4"/>
</dbReference>
<dbReference type="EC" id="2.7.13.3" evidence="2"/>
<dbReference type="Pfam" id="PF08448">
    <property type="entry name" value="PAS_4"/>
    <property type="match status" value="1"/>
</dbReference>
<dbReference type="OrthoDB" id="9789238at2"/>
<dbReference type="Gene3D" id="1.10.287.130">
    <property type="match status" value="1"/>
</dbReference>
<dbReference type="EMBL" id="LVJN01000016">
    <property type="protein sequence ID" value="OSM06199.1"/>
    <property type="molecule type" value="Genomic_DNA"/>
</dbReference>
<dbReference type="SMART" id="SM00387">
    <property type="entry name" value="HATPase_c"/>
    <property type="match status" value="1"/>
</dbReference>
<dbReference type="CDD" id="cd00130">
    <property type="entry name" value="PAS"/>
    <property type="match status" value="1"/>
</dbReference>
<dbReference type="CDD" id="cd00082">
    <property type="entry name" value="HisKA"/>
    <property type="match status" value="1"/>
</dbReference>
<dbReference type="InterPro" id="IPR035965">
    <property type="entry name" value="PAS-like_dom_sf"/>
</dbReference>
<dbReference type="Pfam" id="PF00512">
    <property type="entry name" value="HisKA"/>
    <property type="match status" value="1"/>
</dbReference>
<dbReference type="PROSITE" id="PS50109">
    <property type="entry name" value="HIS_KIN"/>
    <property type="match status" value="1"/>
</dbReference>
<dbReference type="InterPro" id="IPR000014">
    <property type="entry name" value="PAS"/>
</dbReference>
<protein>
    <recommendedName>
        <fullName evidence="2">histidine kinase</fullName>
        <ecNumber evidence="2">2.7.13.3</ecNumber>
    </recommendedName>
</protein>
<name>A0A1Y2K791_9PROT</name>
<evidence type="ECO:0000256" key="6">
    <source>
        <dbReference type="ARBA" id="ARBA00022777"/>
    </source>
</evidence>
<dbReference type="NCBIfam" id="TIGR00229">
    <property type="entry name" value="sensory_box"/>
    <property type="match status" value="1"/>
</dbReference>
<sequence>MYDDAQFHPVALFDQVSCGVMALDRDGVVRETNAAAERLFGRTRHHMVGKKLEDLLPGHPVALDLIRRAESLNTVCRFRGAELSPGPDIHLHVSLTANPIHDAHGVIIGLLLQMEETSAADKLEEGRRLNETLDSMGALALAVAHEVKNPLAGIRGAAQLLEMETTSESGAACTTLIRAEVDRVSRLLDTLLGLADDAPSISQAINIHEVLQHVIMASGCKEERLERDFDPSLPEVAGDRDKLIQLFLNLLKNADEAARAAPNNAGRVRISTRISNQVRLSQGRRKMHVMVEILDNGAGVPPELRNRIFMPFVTSKSRGPGLGLAICQKIVHEHEGQIELESQPGRTAFRVYLPAND</sequence>
<feature type="domain" description="PAS" evidence="10">
    <location>
        <begin position="12"/>
        <end position="56"/>
    </location>
</feature>
<dbReference type="InterPro" id="IPR005467">
    <property type="entry name" value="His_kinase_dom"/>
</dbReference>
<dbReference type="GO" id="GO:0005524">
    <property type="term" value="F:ATP binding"/>
    <property type="evidence" value="ECO:0007669"/>
    <property type="project" value="UniProtKB-KW"/>
</dbReference>
<gene>
    <name evidence="11" type="ORF">MAIT1_01177</name>
</gene>
<dbReference type="InterPro" id="IPR003661">
    <property type="entry name" value="HisK_dim/P_dom"/>
</dbReference>
<keyword evidence="4" id="KW-0808">Transferase</keyword>
<evidence type="ECO:0000259" key="9">
    <source>
        <dbReference type="PROSITE" id="PS50109"/>
    </source>
</evidence>
<keyword evidence="3" id="KW-0597">Phosphoprotein</keyword>
<dbReference type="SUPFAM" id="SSF55874">
    <property type="entry name" value="ATPase domain of HSP90 chaperone/DNA topoisomerase II/histidine kinase"/>
    <property type="match status" value="1"/>
</dbReference>
<dbReference type="AlphaFoldDB" id="A0A1Y2K791"/>
<keyword evidence="7" id="KW-0067">ATP-binding</keyword>
<evidence type="ECO:0000256" key="2">
    <source>
        <dbReference type="ARBA" id="ARBA00012438"/>
    </source>
</evidence>
<evidence type="ECO:0000256" key="1">
    <source>
        <dbReference type="ARBA" id="ARBA00000085"/>
    </source>
</evidence>
<dbReference type="SUPFAM" id="SSF55785">
    <property type="entry name" value="PYP-like sensor domain (PAS domain)"/>
    <property type="match status" value="1"/>
</dbReference>
<feature type="domain" description="Histidine kinase" evidence="9">
    <location>
        <begin position="142"/>
        <end position="357"/>
    </location>
</feature>
<proteinExistence type="predicted"/>
<dbReference type="PRINTS" id="PR00344">
    <property type="entry name" value="BCTRLSENSOR"/>
</dbReference>
<accession>A0A1Y2K791</accession>
<dbReference type="Proteomes" id="UP000194003">
    <property type="component" value="Unassembled WGS sequence"/>
</dbReference>